<comment type="similarity">
    <text evidence="1 4">Belongs to the D-isomer specific 2-hydroxyacid dehydrogenase family.</text>
</comment>
<sequence>MKVLVTEVMWEKGLQELKEFGLEVVYNESLWKDREELLNTLHLYDGLIVRNQTKVDQELLSAALHLKVIGRLGVGLDNIDVKAAKNHGAKVVYARNANATSVAEYVMTAILSASRPLLLADQDIREGGWDRKRFTGEEISNKTIGLIGLGEIAHRVAKRANSFGMKVIGFDPFMTDYEHIISETGVEKYSSLKEVLHQSDFISIHVPLTADTKHLISHKELDSMKANSYLLNTSRGGIIDESALTDALVANKIAGAYIDVLEEEPINPSHPLLQCKNAILTPHIAGLTNESQTRTSLLIAQEVGKLLKGGHSLCLV</sequence>
<accession>A0A926S126</accession>
<protein>
    <submittedName>
        <fullName evidence="7">Hydroxyacid dehydrogenase</fullName>
    </submittedName>
</protein>
<dbReference type="InterPro" id="IPR006140">
    <property type="entry name" value="D-isomer_DH_NAD-bd"/>
</dbReference>
<dbReference type="PANTHER" id="PTHR42938:SF9">
    <property type="entry name" value="FORMATE DEHYDROGENASE 1"/>
    <property type="match status" value="1"/>
</dbReference>
<dbReference type="Gene3D" id="3.40.50.720">
    <property type="entry name" value="NAD(P)-binding Rossmann-like Domain"/>
    <property type="match status" value="2"/>
</dbReference>
<evidence type="ECO:0000313" key="7">
    <source>
        <dbReference type="EMBL" id="MBD1380599.1"/>
    </source>
</evidence>
<dbReference type="InterPro" id="IPR029753">
    <property type="entry name" value="D-isomer_DH_CS"/>
</dbReference>
<evidence type="ECO:0000313" key="8">
    <source>
        <dbReference type="Proteomes" id="UP000626844"/>
    </source>
</evidence>
<reference evidence="7" key="1">
    <citation type="submission" date="2020-09" db="EMBL/GenBank/DDBJ databases">
        <title>A novel bacterium of genus Bacillus, isolated from South China Sea.</title>
        <authorList>
            <person name="Huang H."/>
            <person name="Mo K."/>
            <person name="Hu Y."/>
        </authorList>
    </citation>
    <scope>NUCLEOTIDE SEQUENCE</scope>
    <source>
        <strain evidence="7">IB182487</strain>
    </source>
</reference>
<dbReference type="EMBL" id="JACXAI010000011">
    <property type="protein sequence ID" value="MBD1380599.1"/>
    <property type="molecule type" value="Genomic_DNA"/>
</dbReference>
<evidence type="ECO:0000259" key="5">
    <source>
        <dbReference type="Pfam" id="PF00389"/>
    </source>
</evidence>
<keyword evidence="2 4" id="KW-0560">Oxidoreductase</keyword>
<keyword evidence="8" id="KW-1185">Reference proteome</keyword>
<dbReference type="Pfam" id="PF00389">
    <property type="entry name" value="2-Hacid_dh"/>
    <property type="match status" value="1"/>
</dbReference>
<comment type="caution">
    <text evidence="7">The sequence shown here is derived from an EMBL/GenBank/DDBJ whole genome shotgun (WGS) entry which is preliminary data.</text>
</comment>
<dbReference type="Pfam" id="PF02826">
    <property type="entry name" value="2-Hacid_dh_C"/>
    <property type="match status" value="1"/>
</dbReference>
<dbReference type="GO" id="GO:0051287">
    <property type="term" value="F:NAD binding"/>
    <property type="evidence" value="ECO:0007669"/>
    <property type="project" value="InterPro"/>
</dbReference>
<dbReference type="PANTHER" id="PTHR42938">
    <property type="entry name" value="FORMATE DEHYDROGENASE 1"/>
    <property type="match status" value="1"/>
</dbReference>
<dbReference type="Proteomes" id="UP000626844">
    <property type="component" value="Unassembled WGS sequence"/>
</dbReference>
<evidence type="ECO:0000256" key="3">
    <source>
        <dbReference type="ARBA" id="ARBA00023027"/>
    </source>
</evidence>
<evidence type="ECO:0000256" key="2">
    <source>
        <dbReference type="ARBA" id="ARBA00023002"/>
    </source>
</evidence>
<dbReference type="SUPFAM" id="SSF52283">
    <property type="entry name" value="Formate/glycerate dehydrogenase catalytic domain-like"/>
    <property type="match status" value="1"/>
</dbReference>
<name>A0A926S126_9BACI</name>
<proteinExistence type="inferred from homology"/>
<dbReference type="PROSITE" id="PS00670">
    <property type="entry name" value="D_2_HYDROXYACID_DH_2"/>
    <property type="match status" value="1"/>
</dbReference>
<dbReference type="AlphaFoldDB" id="A0A926S126"/>
<feature type="domain" description="D-isomer specific 2-hydroxyacid dehydrogenase catalytic" evidence="5">
    <location>
        <begin position="3"/>
        <end position="311"/>
    </location>
</feature>
<organism evidence="7 8">
    <name type="scientific">Metabacillus arenae</name>
    <dbReference type="NCBI Taxonomy" id="2771434"/>
    <lineage>
        <taxon>Bacteria</taxon>
        <taxon>Bacillati</taxon>
        <taxon>Bacillota</taxon>
        <taxon>Bacilli</taxon>
        <taxon>Bacillales</taxon>
        <taxon>Bacillaceae</taxon>
        <taxon>Metabacillus</taxon>
    </lineage>
</organism>
<evidence type="ECO:0000256" key="4">
    <source>
        <dbReference type="RuleBase" id="RU003719"/>
    </source>
</evidence>
<feature type="domain" description="D-isomer specific 2-hydroxyacid dehydrogenase NAD-binding" evidence="6">
    <location>
        <begin position="108"/>
        <end position="285"/>
    </location>
</feature>
<gene>
    <name evidence="7" type="ORF">IC621_10185</name>
</gene>
<dbReference type="SUPFAM" id="SSF51735">
    <property type="entry name" value="NAD(P)-binding Rossmann-fold domains"/>
    <property type="match status" value="1"/>
</dbReference>
<dbReference type="FunFam" id="3.40.50.720:FF:000203">
    <property type="entry name" value="D-3-phosphoglycerate dehydrogenase (SerA)"/>
    <property type="match status" value="1"/>
</dbReference>
<dbReference type="GO" id="GO:0016616">
    <property type="term" value="F:oxidoreductase activity, acting on the CH-OH group of donors, NAD or NADP as acceptor"/>
    <property type="evidence" value="ECO:0007669"/>
    <property type="project" value="InterPro"/>
</dbReference>
<dbReference type="InterPro" id="IPR036291">
    <property type="entry name" value="NAD(P)-bd_dom_sf"/>
</dbReference>
<evidence type="ECO:0000256" key="1">
    <source>
        <dbReference type="ARBA" id="ARBA00005854"/>
    </source>
</evidence>
<dbReference type="InterPro" id="IPR006139">
    <property type="entry name" value="D-isomer_2_OHA_DH_cat_dom"/>
</dbReference>
<evidence type="ECO:0000259" key="6">
    <source>
        <dbReference type="Pfam" id="PF02826"/>
    </source>
</evidence>
<dbReference type="CDD" id="cd12173">
    <property type="entry name" value="PGDH_4"/>
    <property type="match status" value="1"/>
</dbReference>
<keyword evidence="3" id="KW-0520">NAD</keyword>
<dbReference type="PROSITE" id="PS00671">
    <property type="entry name" value="D_2_HYDROXYACID_DH_3"/>
    <property type="match status" value="1"/>
</dbReference>